<dbReference type="Gene3D" id="3.40.50.300">
    <property type="entry name" value="P-loop containing nucleotide triphosphate hydrolases"/>
    <property type="match status" value="1"/>
</dbReference>
<dbReference type="PROSITE" id="PS51421">
    <property type="entry name" value="RAS"/>
    <property type="match status" value="1"/>
</dbReference>
<evidence type="ECO:0000256" key="1">
    <source>
        <dbReference type="ARBA" id="ARBA00022741"/>
    </source>
</evidence>
<gene>
    <name evidence="2" type="ORF">M9Y10_007643</name>
</gene>
<evidence type="ECO:0000313" key="3">
    <source>
        <dbReference type="Proteomes" id="UP001470230"/>
    </source>
</evidence>
<protein>
    <submittedName>
        <fullName evidence="2">Ras- protein Rab-34</fullName>
    </submittedName>
</protein>
<dbReference type="SUPFAM" id="SSF52540">
    <property type="entry name" value="P-loop containing nucleoside triphosphate hydrolases"/>
    <property type="match status" value="1"/>
</dbReference>
<dbReference type="Pfam" id="PF00071">
    <property type="entry name" value="Ras"/>
    <property type="match status" value="1"/>
</dbReference>
<dbReference type="InterPro" id="IPR001806">
    <property type="entry name" value="Small_GTPase"/>
</dbReference>
<name>A0ABR2J3L8_9EUKA</name>
<keyword evidence="3" id="KW-1185">Reference proteome</keyword>
<dbReference type="Proteomes" id="UP001470230">
    <property type="component" value="Unassembled WGS sequence"/>
</dbReference>
<dbReference type="SMART" id="SM00175">
    <property type="entry name" value="RAB"/>
    <property type="match status" value="1"/>
</dbReference>
<reference evidence="2 3" key="1">
    <citation type="submission" date="2024-04" db="EMBL/GenBank/DDBJ databases">
        <title>Tritrichomonas musculus Genome.</title>
        <authorList>
            <person name="Alves-Ferreira E."/>
            <person name="Grigg M."/>
            <person name="Lorenzi H."/>
            <person name="Galac M."/>
        </authorList>
    </citation>
    <scope>NUCLEOTIDE SEQUENCE [LARGE SCALE GENOMIC DNA]</scope>
    <source>
        <strain evidence="2 3">EAF2021</strain>
    </source>
</reference>
<evidence type="ECO:0000313" key="2">
    <source>
        <dbReference type="EMBL" id="KAK8871897.1"/>
    </source>
</evidence>
<accession>A0ABR2J3L8</accession>
<proteinExistence type="predicted"/>
<sequence length="126" mass="14486">MKSKYKTCINFCTIAATCNSRYEEQKPRYFWKLSSFYSRDVDGAIIVFDLNNPETFDEVPSFYDIFEKNDEVPKILVGCKCDLEHQVDSVQIQEIAIANDSKCIEVSADQNVNVNETAQYIISEAF</sequence>
<organism evidence="2 3">
    <name type="scientific">Tritrichomonas musculus</name>
    <dbReference type="NCBI Taxonomy" id="1915356"/>
    <lineage>
        <taxon>Eukaryota</taxon>
        <taxon>Metamonada</taxon>
        <taxon>Parabasalia</taxon>
        <taxon>Tritrichomonadida</taxon>
        <taxon>Tritrichomonadidae</taxon>
        <taxon>Tritrichomonas</taxon>
    </lineage>
</organism>
<keyword evidence="1" id="KW-0547">Nucleotide-binding</keyword>
<dbReference type="EMBL" id="JAPFFF010000013">
    <property type="protein sequence ID" value="KAK8871897.1"/>
    <property type="molecule type" value="Genomic_DNA"/>
</dbReference>
<dbReference type="PANTHER" id="PTHR47978">
    <property type="match status" value="1"/>
</dbReference>
<comment type="caution">
    <text evidence="2">The sequence shown here is derived from an EMBL/GenBank/DDBJ whole genome shotgun (WGS) entry which is preliminary data.</text>
</comment>
<dbReference type="PROSITE" id="PS51419">
    <property type="entry name" value="RAB"/>
    <property type="match status" value="1"/>
</dbReference>
<dbReference type="InterPro" id="IPR027417">
    <property type="entry name" value="P-loop_NTPase"/>
</dbReference>
<dbReference type="SMART" id="SM00173">
    <property type="entry name" value="RAS"/>
    <property type="match status" value="1"/>
</dbReference>